<gene>
    <name evidence="2" type="ORF">SAMN05216516_101418</name>
</gene>
<reference evidence="3" key="1">
    <citation type="submission" date="2016-10" db="EMBL/GenBank/DDBJ databases">
        <authorList>
            <person name="Varghese N."/>
            <person name="Submissions S."/>
        </authorList>
    </citation>
    <scope>NUCLEOTIDE SEQUENCE [LARGE SCALE GENOMIC DNA]</scope>
    <source>
        <strain evidence="3">N6PO6</strain>
    </source>
</reference>
<dbReference type="EMBL" id="FOVC01000001">
    <property type="protein sequence ID" value="SFM93641.1"/>
    <property type="molecule type" value="Genomic_DNA"/>
</dbReference>
<proteinExistence type="predicted"/>
<dbReference type="Gene3D" id="2.60.200.60">
    <property type="match status" value="1"/>
</dbReference>
<accession>A0A1I4UXH7</accession>
<dbReference type="SUPFAM" id="SSF56399">
    <property type="entry name" value="ADP-ribosylation"/>
    <property type="match status" value="1"/>
</dbReference>
<evidence type="ECO:0000256" key="1">
    <source>
        <dbReference type="SAM" id="MobiDB-lite"/>
    </source>
</evidence>
<evidence type="ECO:0000313" key="2">
    <source>
        <dbReference type="EMBL" id="SFM93641.1"/>
    </source>
</evidence>
<dbReference type="AlphaFoldDB" id="A0A1I4UXH7"/>
<dbReference type="Proteomes" id="UP000242222">
    <property type="component" value="Unassembled WGS sequence"/>
</dbReference>
<dbReference type="Gene3D" id="3.90.210.10">
    <property type="entry name" value="Heat-Labile Enterotoxin, subunit A"/>
    <property type="match status" value="1"/>
</dbReference>
<evidence type="ECO:0000313" key="3">
    <source>
        <dbReference type="Proteomes" id="UP000242222"/>
    </source>
</evidence>
<dbReference type="InterPro" id="IPR008727">
    <property type="entry name" value="PAAR_motif"/>
</dbReference>
<dbReference type="Pfam" id="PF05488">
    <property type="entry name" value="PAAR_motif"/>
    <property type="match status" value="1"/>
</dbReference>
<dbReference type="STRING" id="1367852.SAMN05216516_101418"/>
<sequence length="413" mass="45158">MSRNLDHAVRVGDFVTCPHCEHTRITSGSSNVFIEGKPAARSGDRCKCGGGVDAGQEKIKINGLHAACVNSNHSGHTAVNGAESVFIGQRSSNRIIRSAGISDGDISDLTARFQNLNLGHEAMDVDLQDYNISHHQAYTTTGTPPLAVENLDLESFDFIPPNPGYNTTASPPLSVDYMDIDSFDDSPRHHGRYASTDNPHHGRYASTDNQPDTNEVSGSLPDKNSSQYVDGSDSKGQTCASCRKQKSTSKVETSTGENKENSLGFIEKKVYGEYVYRADRTPPDEVLAHGFSSSNNFDGVPRMINGDNILIASDTEDGATQYGEDNLFNQSGRNIFYVYRIDAQNVRGSSLMENVERQSSAAIANHWSPNSRPIDIAEGAGEYREVHLDNTQINPNNIVVVNTVERWVPHDDF</sequence>
<feature type="region of interest" description="Disordered" evidence="1">
    <location>
        <begin position="178"/>
        <end position="259"/>
    </location>
</feature>
<keyword evidence="3" id="KW-1185">Reference proteome</keyword>
<feature type="compositionally biased region" description="Polar residues" evidence="1">
    <location>
        <begin position="206"/>
        <end position="240"/>
    </location>
</feature>
<dbReference type="CDD" id="cd14743">
    <property type="entry name" value="PAAR_CT_1"/>
    <property type="match status" value="1"/>
</dbReference>
<organism evidence="2 3">
    <name type="scientific">Izhakiella capsodis</name>
    <dbReference type="NCBI Taxonomy" id="1367852"/>
    <lineage>
        <taxon>Bacteria</taxon>
        <taxon>Pseudomonadati</taxon>
        <taxon>Pseudomonadota</taxon>
        <taxon>Gammaproteobacteria</taxon>
        <taxon>Enterobacterales</taxon>
        <taxon>Erwiniaceae</taxon>
        <taxon>Izhakiella</taxon>
    </lineage>
</organism>
<dbReference type="RefSeq" id="WP_230479482.1">
    <property type="nucleotide sequence ID" value="NZ_FOVC01000001.1"/>
</dbReference>
<name>A0A1I4UXH7_9GAMM</name>
<protein>
    <submittedName>
        <fullName evidence="2">Zn-binding Pro-Ala-Ala-Arg (PAAR) domain-containing protein, incolved in TypeVI secretion</fullName>
    </submittedName>
</protein>